<keyword evidence="11" id="KW-0413">Isomerase</keyword>
<evidence type="ECO:0000313" key="14">
    <source>
        <dbReference type="EMBL" id="MDY2587299.1"/>
    </source>
</evidence>
<comment type="caution">
    <text evidence="14">The sequence shown here is derived from an EMBL/GenBank/DDBJ whole genome shotgun (WGS) entry which is preliminary data.</text>
</comment>
<dbReference type="InterPro" id="IPR046357">
    <property type="entry name" value="PPIase_dom_sf"/>
</dbReference>
<keyword evidence="4 12" id="KW-0812">Transmembrane</keyword>
<evidence type="ECO:0000313" key="15">
    <source>
        <dbReference type="Proteomes" id="UP001285855"/>
    </source>
</evidence>
<keyword evidence="2" id="KW-1003">Cell membrane</keyword>
<keyword evidence="15" id="KW-1185">Reference proteome</keyword>
<evidence type="ECO:0000256" key="8">
    <source>
        <dbReference type="ARBA" id="ARBA00038408"/>
    </source>
</evidence>
<dbReference type="EMBL" id="JAXDAE010000007">
    <property type="protein sequence ID" value="MDY2587299.1"/>
    <property type="molecule type" value="Genomic_DNA"/>
</dbReference>
<feature type="domain" description="PpiC" evidence="13">
    <location>
        <begin position="359"/>
        <end position="464"/>
    </location>
</feature>
<dbReference type="InterPro" id="IPR052029">
    <property type="entry name" value="PpiD_chaperone"/>
</dbReference>
<dbReference type="InterPro" id="IPR027304">
    <property type="entry name" value="Trigger_fact/SurA_dom_sf"/>
</dbReference>
<dbReference type="Proteomes" id="UP001285855">
    <property type="component" value="Unassembled WGS sequence"/>
</dbReference>
<organism evidence="14 15">
    <name type="scientific">Winogradskyella aquimaris</name>
    <dbReference type="NCBI Taxonomy" id="864074"/>
    <lineage>
        <taxon>Bacteria</taxon>
        <taxon>Pseudomonadati</taxon>
        <taxon>Bacteroidota</taxon>
        <taxon>Flavobacteriia</taxon>
        <taxon>Flavobacteriales</taxon>
        <taxon>Flavobacteriaceae</taxon>
        <taxon>Winogradskyella</taxon>
    </lineage>
</organism>
<evidence type="ECO:0000256" key="11">
    <source>
        <dbReference type="PROSITE-ProRule" id="PRU00278"/>
    </source>
</evidence>
<evidence type="ECO:0000256" key="9">
    <source>
        <dbReference type="ARBA" id="ARBA00040743"/>
    </source>
</evidence>
<sequence>MAILNKIRQRSLILILVIALALFAFVIQGVIDNPNAFSNSQGVVASVNGTDIEVNDFQQKVKNYQDRAGGRISSTQAMNAIYNQELRKIILDDEYEALGLSVEKDEMRELLKNSFQSYPEFQDANGNFDVNRLNAFISNLKDISPDSAPLTSGGQSFNINYDIWTNNEQSIASNALQQSYYNMIKAGVSTTIGEAKDEYMADAKNVDIRFVQIPYTTIADSLVEVTKSDIKAYIKNHEEKYKADASREVVYVEFKEEASKEDEDAIKAELLKLKKDRAEYNESSGNTDTIPGFDTVKDVEAFVNSNSDIKYNDTFLRVAQVPGVAKDSLMKLEVGDYYGPYKDGEYFKLSKMIAKEQMPDTVKVRHILIPYAGGQRADASVTKTPEEAKATADSILAKIKSGTKFLDLLDLSSDKVSNEKDGEIEFAYNAGMAPEFKEFSFDNKEGDIDVVGTSFGYHVIEILEQKSFNNAYKIATIARKIEPSDQTLQDIFNKMSKFEIAAKDGDFTELAKERELTLKPITFKELDENIPGLGSQRQVVRWAFEETTDEGDFKNFPISGFGFIVAKLVEKNEEGLMSVEDASVTALPEIKKQKKAEMIGAKIKATSIDEIAKNQGQSPKTAAALTMKNTTLAGAGVEPKVIGAAFGLEQGKTSKPIDGEKGVYIIEVTKVTEVTELDNYTSIMNRLNTTKRGAVQGKVYQALEKAADIEDNRAKTVY</sequence>
<dbReference type="Gene3D" id="3.10.50.40">
    <property type="match status" value="2"/>
</dbReference>
<comment type="subcellular location">
    <subcellularLocation>
        <location evidence="1">Cell inner membrane</location>
        <topology evidence="1">Single-pass type II membrane protein</topology>
        <orientation evidence="1">Periplasmic side</orientation>
    </subcellularLocation>
</comment>
<evidence type="ECO:0000256" key="2">
    <source>
        <dbReference type="ARBA" id="ARBA00022475"/>
    </source>
</evidence>
<evidence type="ECO:0000256" key="10">
    <source>
        <dbReference type="ARBA" id="ARBA00042775"/>
    </source>
</evidence>
<dbReference type="Pfam" id="PF13616">
    <property type="entry name" value="Rotamase_3"/>
    <property type="match status" value="1"/>
</dbReference>
<comment type="similarity">
    <text evidence="8">Belongs to the PpiD chaperone family.</text>
</comment>
<protein>
    <recommendedName>
        <fullName evidence="9">Periplasmic chaperone PpiD</fullName>
    </recommendedName>
    <alternativeName>
        <fullName evidence="10">Periplasmic folding chaperone</fullName>
    </alternativeName>
</protein>
<dbReference type="InterPro" id="IPR000297">
    <property type="entry name" value="PPIase_PpiC"/>
</dbReference>
<proteinExistence type="inferred from homology"/>
<evidence type="ECO:0000256" key="12">
    <source>
        <dbReference type="SAM" id="Phobius"/>
    </source>
</evidence>
<dbReference type="Pfam" id="PF13623">
    <property type="entry name" value="SurA_N_2"/>
    <property type="match status" value="1"/>
</dbReference>
<keyword evidence="5 12" id="KW-1133">Transmembrane helix</keyword>
<evidence type="ECO:0000259" key="13">
    <source>
        <dbReference type="PROSITE" id="PS50198"/>
    </source>
</evidence>
<gene>
    <name evidence="14" type="ORF">SNF14_08105</name>
</gene>
<dbReference type="PANTHER" id="PTHR47529:SF1">
    <property type="entry name" value="PERIPLASMIC CHAPERONE PPID"/>
    <property type="match status" value="1"/>
</dbReference>
<feature type="transmembrane region" description="Helical" evidence="12">
    <location>
        <begin position="12"/>
        <end position="31"/>
    </location>
</feature>
<keyword evidence="7" id="KW-0143">Chaperone</keyword>
<evidence type="ECO:0000256" key="7">
    <source>
        <dbReference type="ARBA" id="ARBA00023186"/>
    </source>
</evidence>
<evidence type="ECO:0000256" key="5">
    <source>
        <dbReference type="ARBA" id="ARBA00022989"/>
    </source>
</evidence>
<dbReference type="Pfam" id="PF13145">
    <property type="entry name" value="Rotamase_2"/>
    <property type="match status" value="1"/>
</dbReference>
<dbReference type="SUPFAM" id="SSF54534">
    <property type="entry name" value="FKBP-like"/>
    <property type="match status" value="1"/>
</dbReference>
<name>A0ABU5EMK0_9FLAO</name>
<reference evidence="14 15" key="1">
    <citation type="submission" date="2023-11" db="EMBL/GenBank/DDBJ databases">
        <title>Winogradskyella pelagius sp. nov., isolated from coastal sediment.</title>
        <authorList>
            <person name="Li F."/>
        </authorList>
    </citation>
    <scope>NUCLEOTIDE SEQUENCE [LARGE SCALE GENOMIC DNA]</scope>
    <source>
        <strain evidence="14 15">KCTC 23502</strain>
    </source>
</reference>
<dbReference type="SUPFAM" id="SSF109998">
    <property type="entry name" value="Triger factor/SurA peptide-binding domain-like"/>
    <property type="match status" value="1"/>
</dbReference>
<dbReference type="PANTHER" id="PTHR47529">
    <property type="entry name" value="PEPTIDYL-PROLYL CIS-TRANS ISOMERASE D"/>
    <property type="match status" value="1"/>
</dbReference>
<evidence type="ECO:0000256" key="1">
    <source>
        <dbReference type="ARBA" id="ARBA00004382"/>
    </source>
</evidence>
<dbReference type="RefSeq" id="WP_320555669.1">
    <property type="nucleotide sequence ID" value="NZ_JAXDAE010000007.1"/>
</dbReference>
<evidence type="ECO:0000256" key="3">
    <source>
        <dbReference type="ARBA" id="ARBA00022519"/>
    </source>
</evidence>
<keyword evidence="11" id="KW-0697">Rotamase</keyword>
<accession>A0ABU5EMK0</accession>
<keyword evidence="6 12" id="KW-0472">Membrane</keyword>
<evidence type="ECO:0000256" key="6">
    <source>
        <dbReference type="ARBA" id="ARBA00023136"/>
    </source>
</evidence>
<keyword evidence="3" id="KW-0997">Cell inner membrane</keyword>
<evidence type="ECO:0000256" key="4">
    <source>
        <dbReference type="ARBA" id="ARBA00022692"/>
    </source>
</evidence>
<dbReference type="PROSITE" id="PS50198">
    <property type="entry name" value="PPIC_PPIASE_2"/>
    <property type="match status" value="1"/>
</dbReference>